<evidence type="ECO:0000313" key="3">
    <source>
        <dbReference type="Proteomes" id="UP000243679"/>
    </source>
</evidence>
<gene>
    <name evidence="2" type="ORF">TAO_0427</name>
</gene>
<dbReference type="KEGG" id="ntt:TAO_0427"/>
<name>A0A1Q2SL12_9GAMM</name>
<sequence>MKKKYAFISFIGFLILFLDPAMVIASPDNPPFILSIKDNSLSFKGYDALLGEVLKELGRQAKIKVYVSESAANEKISISFNDFPLVQGLKSILRGENYILAYEEYGQDAIPKVSEIRVLPIAESKATPPSALNAGISPRGNRPRGR</sequence>
<dbReference type="OrthoDB" id="10003921at2"/>
<reference evidence="2 3" key="1">
    <citation type="journal article" date="2017" name="ISME J.">
        <title>An acid-tolerant ammonia-oxidizing ?-proteobacterium from soil.</title>
        <authorList>
            <person name="Hayatsu M."/>
            <person name="Tago K."/>
            <person name="Uchiyama I."/>
            <person name="Toyoda A."/>
            <person name="Wang Y."/>
            <person name="Shimomura Y."/>
            <person name="Okubo T."/>
            <person name="Kurisu F."/>
            <person name="Hirono Y."/>
            <person name="Nonaka K."/>
            <person name="Akiyama H."/>
            <person name="Itoh T."/>
            <person name="Takami H."/>
        </authorList>
    </citation>
    <scope>NUCLEOTIDE SEQUENCE [LARGE SCALE GENOMIC DNA]</scope>
    <source>
        <strain evidence="2 3">TAO100</strain>
    </source>
</reference>
<evidence type="ECO:0000313" key="2">
    <source>
        <dbReference type="EMBL" id="BAW79797.1"/>
    </source>
</evidence>
<dbReference type="AlphaFoldDB" id="A0A1Q2SL12"/>
<protein>
    <submittedName>
        <fullName evidence="2">Hypothetical conserved protein</fullName>
    </submittedName>
</protein>
<organism evidence="2 3">
    <name type="scientific">Candidatus Nitrosoglobus terrae</name>
    <dbReference type="NCBI Taxonomy" id="1630141"/>
    <lineage>
        <taxon>Bacteria</taxon>
        <taxon>Pseudomonadati</taxon>
        <taxon>Pseudomonadota</taxon>
        <taxon>Gammaproteobacteria</taxon>
        <taxon>Chromatiales</taxon>
        <taxon>Chromatiaceae</taxon>
        <taxon>Candidatus Nitrosoglobus</taxon>
    </lineage>
</organism>
<keyword evidence="3" id="KW-1185">Reference proteome</keyword>
<accession>A0A1Q2SL12</accession>
<dbReference type="RefSeq" id="WP_096526414.1">
    <property type="nucleotide sequence ID" value="NZ_AP014836.1"/>
</dbReference>
<feature type="region of interest" description="Disordered" evidence="1">
    <location>
        <begin position="127"/>
        <end position="146"/>
    </location>
</feature>
<proteinExistence type="predicted"/>
<dbReference type="Proteomes" id="UP000243679">
    <property type="component" value="Chromosome"/>
</dbReference>
<dbReference type="EMBL" id="AP014836">
    <property type="protein sequence ID" value="BAW79797.1"/>
    <property type="molecule type" value="Genomic_DNA"/>
</dbReference>
<evidence type="ECO:0000256" key="1">
    <source>
        <dbReference type="SAM" id="MobiDB-lite"/>
    </source>
</evidence>